<dbReference type="KEGG" id="dli:dnl_46010"/>
<proteinExistence type="predicted"/>
<dbReference type="Gene3D" id="2.60.40.680">
    <property type="match status" value="1"/>
</dbReference>
<feature type="chain" id="PRO_5036708812" evidence="1">
    <location>
        <begin position="24"/>
        <end position="170"/>
    </location>
</feature>
<accession>A0A975GIR9</accession>
<dbReference type="Proteomes" id="UP000663720">
    <property type="component" value="Chromosome"/>
</dbReference>
<evidence type="ECO:0000256" key="1">
    <source>
        <dbReference type="SAM" id="SignalP"/>
    </source>
</evidence>
<protein>
    <submittedName>
        <fullName evidence="3">Cohesin domain-containing protein</fullName>
    </submittedName>
</protein>
<dbReference type="Pfam" id="PF00963">
    <property type="entry name" value="Cohesin"/>
    <property type="match status" value="1"/>
</dbReference>
<feature type="signal peptide" evidence="1">
    <location>
        <begin position="1"/>
        <end position="23"/>
    </location>
</feature>
<dbReference type="SUPFAM" id="SSF49384">
    <property type="entry name" value="Carbohydrate-binding domain"/>
    <property type="match status" value="1"/>
</dbReference>
<dbReference type="RefSeq" id="WP_207688182.1">
    <property type="nucleotide sequence ID" value="NZ_CP061799.1"/>
</dbReference>
<dbReference type="EMBL" id="CP061799">
    <property type="protein sequence ID" value="QTA82228.1"/>
    <property type="molecule type" value="Genomic_DNA"/>
</dbReference>
<organism evidence="3 4">
    <name type="scientific">Desulfonema limicola</name>
    <dbReference type="NCBI Taxonomy" id="45656"/>
    <lineage>
        <taxon>Bacteria</taxon>
        <taxon>Pseudomonadati</taxon>
        <taxon>Thermodesulfobacteriota</taxon>
        <taxon>Desulfobacteria</taxon>
        <taxon>Desulfobacterales</taxon>
        <taxon>Desulfococcaceae</taxon>
        <taxon>Desulfonema</taxon>
    </lineage>
</organism>
<feature type="domain" description="Cohesin" evidence="2">
    <location>
        <begin position="36"/>
        <end position="154"/>
    </location>
</feature>
<name>A0A975GIR9_9BACT</name>
<dbReference type="AlphaFoldDB" id="A0A975GIR9"/>
<dbReference type="GO" id="GO:0030246">
    <property type="term" value="F:carbohydrate binding"/>
    <property type="evidence" value="ECO:0007669"/>
    <property type="project" value="InterPro"/>
</dbReference>
<evidence type="ECO:0000313" key="3">
    <source>
        <dbReference type="EMBL" id="QTA82228.1"/>
    </source>
</evidence>
<dbReference type="GO" id="GO:0000272">
    <property type="term" value="P:polysaccharide catabolic process"/>
    <property type="evidence" value="ECO:0007669"/>
    <property type="project" value="InterPro"/>
</dbReference>
<dbReference type="CDD" id="cd08547">
    <property type="entry name" value="Type_II_cohesin"/>
    <property type="match status" value="1"/>
</dbReference>
<keyword evidence="4" id="KW-1185">Reference proteome</keyword>
<reference evidence="3" key="1">
    <citation type="journal article" date="2021" name="Microb. Physiol.">
        <title>Proteogenomic Insights into the Physiology of Marine, Sulfate-Reducing, Filamentous Desulfonema limicola and Desulfonema magnum.</title>
        <authorList>
            <person name="Schnaars V."/>
            <person name="Wohlbrand L."/>
            <person name="Scheve S."/>
            <person name="Hinrichs C."/>
            <person name="Reinhardt R."/>
            <person name="Rabus R."/>
        </authorList>
    </citation>
    <scope>NUCLEOTIDE SEQUENCE</scope>
    <source>
        <strain evidence="3">5ac10</strain>
    </source>
</reference>
<evidence type="ECO:0000313" key="4">
    <source>
        <dbReference type="Proteomes" id="UP000663720"/>
    </source>
</evidence>
<gene>
    <name evidence="3" type="ORF">dnl_46010</name>
</gene>
<sequence length="170" mass="17736">MKKILGISIILCLSILPVSHAMASGTISISPETITLPAVGESFTVEIAVNDVNGIGGFQFDLNYDPAIIAINNKSDVSLSNYMQTTGRTVSLLGPDIDNKTGLLETGAFSFGKQNGPSGNGALMQVTFTVLSLGKTSIDLKDVTLTDISANPITLDKINGGKIILPPVTN</sequence>
<dbReference type="InterPro" id="IPR008965">
    <property type="entry name" value="CBM2/CBM3_carb-bd_dom_sf"/>
</dbReference>
<dbReference type="InterPro" id="IPR002102">
    <property type="entry name" value="Cohesin_dom"/>
</dbReference>
<evidence type="ECO:0000259" key="2">
    <source>
        <dbReference type="Pfam" id="PF00963"/>
    </source>
</evidence>
<keyword evidence="1" id="KW-0732">Signal</keyword>